<dbReference type="SUPFAM" id="SSF51294">
    <property type="entry name" value="Hedgehog/intein (Hint) domain"/>
    <property type="match status" value="3"/>
</dbReference>
<protein>
    <submittedName>
        <fullName evidence="2">Intein N-terminal splicing region</fullName>
    </submittedName>
</protein>
<dbReference type="InterPro" id="IPR006141">
    <property type="entry name" value="Intein_N"/>
</dbReference>
<dbReference type="Proteomes" id="UP000254065">
    <property type="component" value="Unassembled WGS sequence"/>
</dbReference>
<dbReference type="AlphaFoldDB" id="A0A378QZQ5"/>
<dbReference type="PROSITE" id="PS51148">
    <property type="entry name" value="AXH"/>
    <property type="match status" value="1"/>
</dbReference>
<dbReference type="Gene3D" id="2.170.16.10">
    <property type="entry name" value="Hedgehog/Intein (Hint) domain"/>
    <property type="match status" value="4"/>
</dbReference>
<feature type="domain" description="AXH" evidence="1">
    <location>
        <begin position="376"/>
        <end position="524"/>
    </location>
</feature>
<evidence type="ECO:0000259" key="1">
    <source>
        <dbReference type="PROSITE" id="PS51148"/>
    </source>
</evidence>
<organism evidence="2 3">
    <name type="scientific">Moraxella caprae</name>
    <dbReference type="NCBI Taxonomy" id="90240"/>
    <lineage>
        <taxon>Bacteria</taxon>
        <taxon>Pseudomonadati</taxon>
        <taxon>Pseudomonadota</taxon>
        <taxon>Gammaproteobacteria</taxon>
        <taxon>Moraxellales</taxon>
        <taxon>Moraxellaceae</taxon>
        <taxon>Moraxella</taxon>
    </lineage>
</organism>
<accession>A0A378QZQ5</accession>
<dbReference type="PROSITE" id="PS50817">
    <property type="entry name" value="INTEIN_N_TER"/>
    <property type="match status" value="2"/>
</dbReference>
<evidence type="ECO:0000313" key="2">
    <source>
        <dbReference type="EMBL" id="STZ08258.1"/>
    </source>
</evidence>
<evidence type="ECO:0000313" key="3">
    <source>
        <dbReference type="Proteomes" id="UP000254065"/>
    </source>
</evidence>
<dbReference type="SMART" id="SM00306">
    <property type="entry name" value="HintN"/>
    <property type="match status" value="3"/>
</dbReference>
<dbReference type="GO" id="GO:0016539">
    <property type="term" value="P:intein-mediated protein splicing"/>
    <property type="evidence" value="ECO:0007669"/>
    <property type="project" value="InterPro"/>
</dbReference>
<dbReference type="GO" id="GO:0003723">
    <property type="term" value="F:RNA binding"/>
    <property type="evidence" value="ECO:0007669"/>
    <property type="project" value="InterPro"/>
</dbReference>
<dbReference type="PANTHER" id="PTHR11889:SF31">
    <property type="entry name" value="PROTEIN HEDGEHOG"/>
    <property type="match status" value="1"/>
</dbReference>
<dbReference type="InterPro" id="IPR050387">
    <property type="entry name" value="Hedgehog_Signaling"/>
</dbReference>
<dbReference type="EMBL" id="UGQB01000004">
    <property type="protein sequence ID" value="STZ08258.1"/>
    <property type="molecule type" value="Genomic_DNA"/>
</dbReference>
<name>A0A378QZQ5_9GAMM</name>
<dbReference type="Pfam" id="PF07591">
    <property type="entry name" value="PT-HINT"/>
    <property type="match status" value="1"/>
</dbReference>
<sequence length="934" mass="106574">MLATDKDKPLSGKALNQKLYDEAFDVNELKLETKHNACFVAGTLVHTDKGLVPIQDIKVGDMVLSRDEFNPQGDLQYKPVLSTFKSQQKERIYKVEYPTNDGMEYIFCNALHPFWSAYDPSGKTGKWEAAEDLSGTFLVNLSGETFGLDNVPFMPVRTLPNYPEGCAYVQFVEDPDFWKNGGGLIEFVKFDSNGYQFISLADNEEAFDEEIKTLNRKTLDAKLRLTPKANFLVDKELYKTLNVRLGQDINVNTHTAQKFIEAMNKPLIFEGKIVKENSIGDEELYRKALKNIETYGDATGLTEMSLHEAMISFDMPAPNPYEDFVYNLEVDGNHTYFVGHDGIWVHNACPKFTFEDVKPYNKNVPVPKSHSEISKQFMRAVTEDGACFPAGTRITTDKGLKRIEDIQVGDMVLSKHESGIGKQEFKPVIRTVVHHNKPIFELTFAIVKNTIKENGLSDKKILNLSSKGEVYTIRATPNHPFWVKGQGWTSLDKLQKGQLLEMKESNTQAYVIFVSPQYQTNYSNIVATYGFENEIIFDEQSIDNLGAKYELEQYDEKGDRKFLSTKEIEGIKLTVKDIGEVYVSNNIRLDTVYNFEVADNHTYYIGDFLWVHNACPKFTFEDVKPYNKNVPVPKSHSEISKQFMQAVTEDGACFPAGTQITTDKGLKRIEDIQVGDMVLSKHESGIGEQEFKPVIRTVVHHNKEIWGLTYCIVKKSVKANSLSDFDILNMSRKGKVSGINATPNHPFWVKGVGWTRLDALEPGQLIEMKDEKYSAYVIFAKPDYQTSQKNVFATLSFDTFLDVGEYLDDENYTHSQENPEYIFIEYDEKGDPRILEDRYSTNPLKSSEYGEIYVSDKTRLGTVYNFEVADNHTYYIYDEIWVHNDNCPTPTDADVKRRQDNGTPPIQNVRIFHSKESANEYFRQNPTTTEICDC</sequence>
<dbReference type="InterPro" id="IPR003652">
    <property type="entry name" value="Ataxin_AXH_dom"/>
</dbReference>
<dbReference type="PROSITE" id="PS50818">
    <property type="entry name" value="INTEIN_C_TER"/>
    <property type="match status" value="1"/>
</dbReference>
<reference evidence="2 3" key="1">
    <citation type="submission" date="2018-06" db="EMBL/GenBank/DDBJ databases">
        <authorList>
            <consortium name="Pathogen Informatics"/>
            <person name="Doyle S."/>
        </authorList>
    </citation>
    <scope>NUCLEOTIDE SEQUENCE [LARGE SCALE GENOMIC DNA]</scope>
    <source>
        <strain evidence="2 3">NCTC12877</strain>
    </source>
</reference>
<dbReference type="InterPro" id="IPR003587">
    <property type="entry name" value="Hint_dom_N"/>
</dbReference>
<dbReference type="CDD" id="cd00081">
    <property type="entry name" value="Hint"/>
    <property type="match status" value="3"/>
</dbReference>
<dbReference type="PANTHER" id="PTHR11889">
    <property type="entry name" value="HEDGEHOG"/>
    <property type="match status" value="1"/>
</dbReference>
<proteinExistence type="predicted"/>
<keyword evidence="3" id="KW-1185">Reference proteome</keyword>
<dbReference type="OrthoDB" id="6699544at2"/>
<gene>
    <name evidence="2" type="ORF">NCTC12877_01250</name>
</gene>
<dbReference type="NCBIfam" id="TIGR01443">
    <property type="entry name" value="intein_Cterm"/>
    <property type="match status" value="1"/>
</dbReference>
<dbReference type="InterPro" id="IPR036844">
    <property type="entry name" value="Hint_dom_sf"/>
</dbReference>
<dbReference type="InterPro" id="IPR030934">
    <property type="entry name" value="Intein_C"/>
</dbReference>
<dbReference type="RefSeq" id="WP_115341052.1">
    <property type="nucleotide sequence ID" value="NZ_UGQB01000004.1"/>
</dbReference>